<keyword evidence="1" id="KW-0749">Sporulation</keyword>
<keyword evidence="1" id="KW-1003">Cell membrane</keyword>
<keyword evidence="1" id="KW-0645">Protease</keyword>
<dbReference type="NCBIfam" id="TIGR02854">
    <property type="entry name" value="spore_II_GA"/>
    <property type="match status" value="1"/>
</dbReference>
<organism evidence="4 5">
    <name type="scientific">Exobacillus caeni</name>
    <dbReference type="NCBI Taxonomy" id="2574798"/>
    <lineage>
        <taxon>Bacteria</taxon>
        <taxon>Bacillati</taxon>
        <taxon>Bacillota</taxon>
        <taxon>Bacilli</taxon>
        <taxon>Bacillales</taxon>
        <taxon>Guptibacillaceae</taxon>
        <taxon>Exobacillus</taxon>
    </lineage>
</organism>
<comment type="subcellular location">
    <subcellularLocation>
        <location evidence="1">Cell membrane</location>
    </subcellularLocation>
</comment>
<dbReference type="GO" id="GO:0004190">
    <property type="term" value="F:aspartic-type endopeptidase activity"/>
    <property type="evidence" value="ECO:0007669"/>
    <property type="project" value="UniProtKB-KW"/>
</dbReference>
<feature type="transmembrane region" description="Helical" evidence="3">
    <location>
        <begin position="130"/>
        <end position="147"/>
    </location>
</feature>
<reference evidence="4 5" key="1">
    <citation type="submission" date="2019-04" db="EMBL/GenBank/DDBJ databases">
        <title>Bacillus caeni sp. nov., a bacterium isolated from mangrove sediment.</title>
        <authorList>
            <person name="Huang H."/>
            <person name="Mo K."/>
            <person name="Hu Y."/>
        </authorList>
    </citation>
    <scope>NUCLEOTIDE SEQUENCE [LARGE SCALE GENOMIC DNA]</scope>
    <source>
        <strain evidence="4 5">HB172195</strain>
    </source>
</reference>
<keyword evidence="5" id="KW-1185">Reference proteome</keyword>
<dbReference type="EMBL" id="SWLG01000025">
    <property type="protein sequence ID" value="TLS35251.1"/>
    <property type="molecule type" value="Genomic_DNA"/>
</dbReference>
<keyword evidence="1 3" id="KW-0472">Membrane</keyword>
<feature type="transmembrane region" description="Helical" evidence="3">
    <location>
        <begin position="36"/>
        <end position="59"/>
    </location>
</feature>
<dbReference type="RefSeq" id="WP_138129231.1">
    <property type="nucleotide sequence ID" value="NZ_SWLG01000025.1"/>
</dbReference>
<evidence type="ECO:0000256" key="3">
    <source>
        <dbReference type="SAM" id="Phobius"/>
    </source>
</evidence>
<dbReference type="AlphaFoldDB" id="A0A5R9EWN8"/>
<name>A0A5R9EWN8_9BACL</name>
<keyword evidence="3" id="KW-0812">Transmembrane</keyword>
<dbReference type="GO" id="GO:0030436">
    <property type="term" value="P:asexual sporulation"/>
    <property type="evidence" value="ECO:0007669"/>
    <property type="project" value="InterPro"/>
</dbReference>
<comment type="similarity">
    <text evidence="1">Belongs to the peptidase U4 family.</text>
</comment>
<proteinExistence type="inferred from homology"/>
<dbReference type="GO" id="GO:0030435">
    <property type="term" value="P:sporulation resulting in formation of a cellular spore"/>
    <property type="evidence" value="ECO:0007669"/>
    <property type="project" value="UniProtKB-KW"/>
</dbReference>
<keyword evidence="1" id="KW-0064">Aspartyl protease</keyword>
<comment type="function">
    <text evidence="1">Probable aspartic protease that is responsible for the proteolytic cleavage of the RNA polymerase sigma E factor (SigE/spoIIGB) to yield the active peptide in the mother cell during sporulation. Responds to a signal from the forespore that is triggered by the extracellular signal protein SpoIIR.</text>
</comment>
<sequence length="306" mass="34945">MTVYLDVIWFLNFCFDFLLLLLTGLLLKRRMKKRRIMLGAFIASLYVLFLFIPTLSILTLPASKLVYSLAIAWSAFGYYRFRYFIQNWLMFYLVTFLVGGGLMGTHYFLQSDFEIIQGVAVTHSTGFGDPVSWVFVILGFPIIWYFSKQRLDHLEARKIHYDQIANVKINVDGITLEAAGLIDSGNQLHDPISRLPVMILDVSKFASALPAEIVEMAQDYTKLGENEGTQPWEERIRLIPYRAVGQDNQFMLALKPDLVTIEHSDETINVKKVLIGLSYRTLSGEDEYDCILHPKMMVSASNQTAS</sequence>
<dbReference type="GO" id="GO:0006508">
    <property type="term" value="P:proteolysis"/>
    <property type="evidence" value="ECO:0007669"/>
    <property type="project" value="UniProtKB-KW"/>
</dbReference>
<protein>
    <recommendedName>
        <fullName evidence="1">Sporulation sigma-E factor-processing peptidase</fullName>
        <ecNumber evidence="1">3.4.23.-</ecNumber>
    </recommendedName>
    <alternativeName>
        <fullName evidence="1">Membrane-associated aspartic protease</fullName>
    </alternativeName>
    <alternativeName>
        <fullName evidence="1">Stage II sporulation protein GA</fullName>
    </alternativeName>
</protein>
<comment type="caution">
    <text evidence="4">The sequence shown here is derived from an EMBL/GenBank/DDBJ whole genome shotgun (WGS) entry which is preliminary data.</text>
</comment>
<evidence type="ECO:0000256" key="1">
    <source>
        <dbReference type="PIRNR" id="PIRNR018571"/>
    </source>
</evidence>
<feature type="transmembrane region" description="Helical" evidence="3">
    <location>
        <begin position="65"/>
        <end position="81"/>
    </location>
</feature>
<comment type="subunit">
    <text evidence="1">Self-associates. Interacts with SigE. Interacts with SpoIIR.</text>
</comment>
<gene>
    <name evidence="4" type="primary">spoIIGA</name>
    <name evidence="4" type="ORF">FCL54_21380</name>
</gene>
<evidence type="ECO:0000313" key="5">
    <source>
        <dbReference type="Proteomes" id="UP000308230"/>
    </source>
</evidence>
<dbReference type="OrthoDB" id="2690199at2"/>
<dbReference type="InterPro" id="IPR005081">
    <property type="entry name" value="SpoIIGA"/>
</dbReference>
<evidence type="ECO:0000256" key="2">
    <source>
        <dbReference type="PIRSR" id="PIRSR018571-1"/>
    </source>
</evidence>
<dbReference type="EC" id="3.4.23.-" evidence="1"/>
<keyword evidence="1" id="KW-0378">Hydrolase</keyword>
<feature type="transmembrane region" description="Helical" evidence="3">
    <location>
        <begin position="6"/>
        <end position="27"/>
    </location>
</feature>
<accession>A0A5R9EWN8</accession>
<feature type="transmembrane region" description="Helical" evidence="3">
    <location>
        <begin position="88"/>
        <end position="110"/>
    </location>
</feature>
<dbReference type="GO" id="GO:0005886">
    <property type="term" value="C:plasma membrane"/>
    <property type="evidence" value="ECO:0007669"/>
    <property type="project" value="UniProtKB-SubCell"/>
</dbReference>
<feature type="active site" evidence="2">
    <location>
        <position position="183"/>
    </location>
</feature>
<dbReference type="Proteomes" id="UP000308230">
    <property type="component" value="Unassembled WGS sequence"/>
</dbReference>
<evidence type="ECO:0000313" key="4">
    <source>
        <dbReference type="EMBL" id="TLS35251.1"/>
    </source>
</evidence>
<keyword evidence="3" id="KW-1133">Transmembrane helix</keyword>
<dbReference type="PIRSF" id="PIRSF018571">
    <property type="entry name" value="SpoIIGA"/>
    <property type="match status" value="1"/>
</dbReference>
<dbReference type="Pfam" id="PF03419">
    <property type="entry name" value="Peptidase_U4"/>
    <property type="match status" value="1"/>
</dbReference>